<dbReference type="Proteomes" id="UP000011680">
    <property type="component" value="Unassembled WGS sequence"/>
</dbReference>
<name>M0MSZ5_9EURY</name>
<dbReference type="Pfam" id="PF18480">
    <property type="entry name" value="DUF5615"/>
    <property type="match status" value="1"/>
</dbReference>
<dbReference type="PATRIC" id="fig|1227457.3.peg.3966"/>
<organism evidence="2 3">
    <name type="scientific">Halococcus thailandensis JCM 13552</name>
    <dbReference type="NCBI Taxonomy" id="1227457"/>
    <lineage>
        <taxon>Archaea</taxon>
        <taxon>Methanobacteriati</taxon>
        <taxon>Methanobacteriota</taxon>
        <taxon>Stenosarchaea group</taxon>
        <taxon>Halobacteria</taxon>
        <taxon>Halobacteriales</taxon>
        <taxon>Halococcaceae</taxon>
        <taxon>Halococcus</taxon>
    </lineage>
</organism>
<keyword evidence="3" id="KW-1185">Reference proteome</keyword>
<dbReference type="InterPro" id="IPR041049">
    <property type="entry name" value="DUF5615"/>
</dbReference>
<evidence type="ECO:0000313" key="3">
    <source>
        <dbReference type="Proteomes" id="UP000011680"/>
    </source>
</evidence>
<dbReference type="eggNOG" id="arCOG07904">
    <property type="taxonomic scope" value="Archaea"/>
</dbReference>
<reference evidence="2 3" key="1">
    <citation type="journal article" date="2014" name="PLoS Genet.">
        <title>Phylogenetically driven sequencing of extremely halophilic archaea reveals strategies for static and dynamic osmo-response.</title>
        <authorList>
            <person name="Becker E.A."/>
            <person name="Seitzer P.M."/>
            <person name="Tritt A."/>
            <person name="Larsen D."/>
            <person name="Krusor M."/>
            <person name="Yao A.I."/>
            <person name="Wu D."/>
            <person name="Madern D."/>
            <person name="Eisen J.A."/>
            <person name="Darling A.E."/>
            <person name="Facciotti M.T."/>
        </authorList>
    </citation>
    <scope>NUCLEOTIDE SEQUENCE [LARGE SCALE GENOMIC DNA]</scope>
    <source>
        <strain evidence="2 3">JCM 13552</strain>
    </source>
</reference>
<accession>M0MSZ5</accession>
<dbReference type="CDD" id="cd18772">
    <property type="entry name" value="PIN_Mut7-C-like"/>
    <property type="match status" value="1"/>
</dbReference>
<comment type="caution">
    <text evidence="2">The sequence shown here is derived from an EMBL/GenBank/DDBJ whole genome shotgun (WGS) entry which is preliminary data.</text>
</comment>
<sequence>MKFIADEHIPPAFVKALRGEGYDVVEINETVGLGTADDSILEYAVEQRRVVISEDTDFRGADSTLDLENHPGILACDTAAAPGAVVTAVRRIDESTDDLTNTILFVPGGWIRSGYD</sequence>
<evidence type="ECO:0000313" key="2">
    <source>
        <dbReference type="EMBL" id="EMA48463.1"/>
    </source>
</evidence>
<dbReference type="RefSeq" id="WP_007743544.1">
    <property type="nucleotide sequence ID" value="NZ_AOMF01000191.1"/>
</dbReference>
<evidence type="ECO:0000259" key="1">
    <source>
        <dbReference type="Pfam" id="PF18480"/>
    </source>
</evidence>
<protein>
    <recommendedName>
        <fullName evidence="1">DUF5615 domain-containing protein</fullName>
    </recommendedName>
</protein>
<dbReference type="EMBL" id="AOMF01000191">
    <property type="protein sequence ID" value="EMA48463.1"/>
    <property type="molecule type" value="Genomic_DNA"/>
</dbReference>
<dbReference type="OrthoDB" id="147476at2157"/>
<gene>
    <name evidence="2" type="ORF">C451_20380</name>
</gene>
<dbReference type="AlphaFoldDB" id="M0MSZ5"/>
<proteinExistence type="predicted"/>
<feature type="domain" description="DUF5615" evidence="1">
    <location>
        <begin position="1"/>
        <end position="91"/>
    </location>
</feature>